<accession>A0A6A4CKY3</accession>
<dbReference type="AlphaFoldDB" id="A0A6A4CKY3"/>
<evidence type="ECO:0000313" key="1">
    <source>
        <dbReference type="EMBL" id="KAE9291225.1"/>
    </source>
</evidence>
<dbReference type="Proteomes" id="UP000434957">
    <property type="component" value="Unassembled WGS sequence"/>
</dbReference>
<reference evidence="1 2" key="1">
    <citation type="submission" date="2018-08" db="EMBL/GenBank/DDBJ databases">
        <title>Genomic investigation of the strawberry pathogen Phytophthora fragariae indicates pathogenicity is determined by transcriptional variation in three key races.</title>
        <authorList>
            <person name="Adams T.M."/>
            <person name="Armitage A.D."/>
            <person name="Sobczyk M.K."/>
            <person name="Bates H.J."/>
            <person name="Dunwell J.M."/>
            <person name="Nellist C.F."/>
            <person name="Harrison R.J."/>
        </authorList>
    </citation>
    <scope>NUCLEOTIDE SEQUENCE [LARGE SCALE GENOMIC DNA]</scope>
    <source>
        <strain evidence="1 2">SCRP333</strain>
    </source>
</reference>
<sequence>MVKGILEAERAAAGTAVDESLCEHVKESVCIHPHSSVFTPNSTKLPQFAVFQHTMRTTRTPLCKLTEPAPFYHPDLDYVRCALRLGTACTSGHYPEHDTSDAKDGLAGKYRWFVKFVLDGQVITSLLPCSAALKESSHALTRKAAGRQPAAAWRDISSGASLA</sequence>
<evidence type="ECO:0000313" key="2">
    <source>
        <dbReference type="Proteomes" id="UP000434957"/>
    </source>
</evidence>
<protein>
    <submittedName>
        <fullName evidence="1">Uncharacterized protein</fullName>
    </submittedName>
</protein>
<organism evidence="1 2">
    <name type="scientific">Phytophthora rubi</name>
    <dbReference type="NCBI Taxonomy" id="129364"/>
    <lineage>
        <taxon>Eukaryota</taxon>
        <taxon>Sar</taxon>
        <taxon>Stramenopiles</taxon>
        <taxon>Oomycota</taxon>
        <taxon>Peronosporomycetes</taxon>
        <taxon>Peronosporales</taxon>
        <taxon>Peronosporaceae</taxon>
        <taxon>Phytophthora</taxon>
    </lineage>
</organism>
<name>A0A6A4CKY3_9STRA</name>
<keyword evidence="2" id="KW-1185">Reference proteome</keyword>
<proteinExistence type="predicted"/>
<comment type="caution">
    <text evidence="1">The sequence shown here is derived from an EMBL/GenBank/DDBJ whole genome shotgun (WGS) entry which is preliminary data.</text>
</comment>
<gene>
    <name evidence="1" type="ORF">PR003_g25096</name>
</gene>
<dbReference type="EMBL" id="QXFT01002940">
    <property type="protein sequence ID" value="KAE9291225.1"/>
    <property type="molecule type" value="Genomic_DNA"/>
</dbReference>